<keyword evidence="7" id="KW-0675">Receptor</keyword>
<dbReference type="AlphaFoldDB" id="A0AAD9JF40"/>
<evidence type="ECO:0000256" key="11">
    <source>
        <dbReference type="SAM" id="Phobius"/>
    </source>
</evidence>
<evidence type="ECO:0000256" key="10">
    <source>
        <dbReference type="ARBA" id="ARBA00023303"/>
    </source>
</evidence>
<dbReference type="Proteomes" id="UP001208570">
    <property type="component" value="Unassembled WGS sequence"/>
</dbReference>
<dbReference type="SMART" id="SM00918">
    <property type="entry name" value="Lig_chan-Glu_bd"/>
    <property type="match status" value="1"/>
</dbReference>
<keyword evidence="2" id="KW-0813">Transport</keyword>
<keyword evidence="15" id="KW-1185">Reference proteome</keyword>
<evidence type="ECO:0000259" key="12">
    <source>
        <dbReference type="SMART" id="SM00079"/>
    </source>
</evidence>
<comment type="caution">
    <text evidence="14">The sequence shown here is derived from an EMBL/GenBank/DDBJ whole genome shotgun (WGS) entry which is preliminary data.</text>
</comment>
<feature type="domain" description="Ionotropic glutamate receptor L-glutamate and glycine-binding" evidence="13">
    <location>
        <begin position="3"/>
        <end position="67"/>
    </location>
</feature>
<evidence type="ECO:0000256" key="5">
    <source>
        <dbReference type="ARBA" id="ARBA00023065"/>
    </source>
</evidence>
<evidence type="ECO:0000313" key="14">
    <source>
        <dbReference type="EMBL" id="KAK2151185.1"/>
    </source>
</evidence>
<dbReference type="GO" id="GO:0016020">
    <property type="term" value="C:membrane"/>
    <property type="evidence" value="ECO:0007669"/>
    <property type="project" value="UniProtKB-SubCell"/>
</dbReference>
<sequence>MEPHLMINPYYNKNKRRPRYIGFIPDLLREISELTGIKYVINPSSGNSFGYKQSDGTWDGMIGELIRQEADIAAAPMYKTAERQQVVDFSVPFLNVQATLLVRKPPTGGKLNITSVEDLLDQNEFKYGTLNRGIIVRAFGNTNSTILKTIWGNMLTFKPSVFTSSNREGILRVRRTKFIFIIPHTIGDYMSIKEPCDLVTIDRFLLDDGYCLAVVKGSDLLTQFNLAIQVLRHNGLLDDLYRTWWLARSKCDHIESNQIYGSSYMARSVSVSLCVYPYIILFFFFFFEVLKNPLKNFLK</sequence>
<evidence type="ECO:0000256" key="3">
    <source>
        <dbReference type="ARBA" id="ARBA00022692"/>
    </source>
</evidence>
<evidence type="ECO:0000256" key="2">
    <source>
        <dbReference type="ARBA" id="ARBA00022448"/>
    </source>
</evidence>
<dbReference type="SUPFAM" id="SSF53850">
    <property type="entry name" value="Periplasmic binding protein-like II"/>
    <property type="match status" value="1"/>
</dbReference>
<evidence type="ECO:0000256" key="8">
    <source>
        <dbReference type="ARBA" id="ARBA00023180"/>
    </source>
</evidence>
<organism evidence="14 15">
    <name type="scientific">Paralvinella palmiformis</name>
    <dbReference type="NCBI Taxonomy" id="53620"/>
    <lineage>
        <taxon>Eukaryota</taxon>
        <taxon>Metazoa</taxon>
        <taxon>Spiralia</taxon>
        <taxon>Lophotrochozoa</taxon>
        <taxon>Annelida</taxon>
        <taxon>Polychaeta</taxon>
        <taxon>Sedentaria</taxon>
        <taxon>Canalipalpata</taxon>
        <taxon>Terebellida</taxon>
        <taxon>Terebelliformia</taxon>
        <taxon>Alvinellidae</taxon>
        <taxon>Paralvinella</taxon>
    </lineage>
</organism>
<keyword evidence="5" id="KW-0406">Ion transport</keyword>
<keyword evidence="9" id="KW-1071">Ligand-gated ion channel</keyword>
<evidence type="ECO:0000256" key="4">
    <source>
        <dbReference type="ARBA" id="ARBA00022989"/>
    </source>
</evidence>
<protein>
    <submittedName>
        <fullName evidence="14">Uncharacterized protein</fullName>
    </submittedName>
</protein>
<feature type="domain" description="Ionotropic glutamate receptor C-terminal" evidence="12">
    <location>
        <begin position="3"/>
        <end position="247"/>
    </location>
</feature>
<evidence type="ECO:0000313" key="15">
    <source>
        <dbReference type="Proteomes" id="UP001208570"/>
    </source>
</evidence>
<feature type="transmembrane region" description="Helical" evidence="11">
    <location>
        <begin position="269"/>
        <end position="290"/>
    </location>
</feature>
<keyword evidence="4 11" id="KW-1133">Transmembrane helix</keyword>
<dbReference type="GO" id="GO:0015276">
    <property type="term" value="F:ligand-gated monoatomic ion channel activity"/>
    <property type="evidence" value="ECO:0007669"/>
    <property type="project" value="InterPro"/>
</dbReference>
<gene>
    <name evidence="14" type="ORF">LSH36_373g02013</name>
</gene>
<keyword evidence="8" id="KW-0325">Glycoprotein</keyword>
<keyword evidence="3 11" id="KW-0812">Transmembrane</keyword>
<dbReference type="EMBL" id="JAODUP010000373">
    <property type="protein sequence ID" value="KAK2151185.1"/>
    <property type="molecule type" value="Genomic_DNA"/>
</dbReference>
<evidence type="ECO:0000259" key="13">
    <source>
        <dbReference type="SMART" id="SM00918"/>
    </source>
</evidence>
<dbReference type="PANTHER" id="PTHR18966">
    <property type="entry name" value="IONOTROPIC GLUTAMATE RECEPTOR"/>
    <property type="match status" value="1"/>
</dbReference>
<dbReference type="FunFam" id="3.40.190.10:FF:000024">
    <property type="entry name" value="Glutamate receptor, ionotropic, delta 1"/>
    <property type="match status" value="1"/>
</dbReference>
<evidence type="ECO:0000256" key="7">
    <source>
        <dbReference type="ARBA" id="ARBA00023170"/>
    </source>
</evidence>
<dbReference type="Gene3D" id="3.40.190.10">
    <property type="entry name" value="Periplasmic binding protein-like II"/>
    <property type="match status" value="2"/>
</dbReference>
<comment type="subcellular location">
    <subcellularLocation>
        <location evidence="1">Membrane</location>
        <topology evidence="1">Multi-pass membrane protein</topology>
    </subcellularLocation>
</comment>
<evidence type="ECO:0000256" key="6">
    <source>
        <dbReference type="ARBA" id="ARBA00023136"/>
    </source>
</evidence>
<reference evidence="14" key="1">
    <citation type="journal article" date="2023" name="Mol. Biol. Evol.">
        <title>Third-Generation Sequencing Reveals the Adaptive Role of the Epigenome in Three Deep-Sea Polychaetes.</title>
        <authorList>
            <person name="Perez M."/>
            <person name="Aroh O."/>
            <person name="Sun Y."/>
            <person name="Lan Y."/>
            <person name="Juniper S.K."/>
            <person name="Young C.R."/>
            <person name="Angers B."/>
            <person name="Qian P.Y."/>
        </authorList>
    </citation>
    <scope>NUCLEOTIDE SEQUENCE</scope>
    <source>
        <strain evidence="14">P08H-3</strain>
    </source>
</reference>
<evidence type="ECO:0000256" key="1">
    <source>
        <dbReference type="ARBA" id="ARBA00004141"/>
    </source>
</evidence>
<dbReference type="SMART" id="SM00079">
    <property type="entry name" value="PBPe"/>
    <property type="match status" value="1"/>
</dbReference>
<keyword evidence="10" id="KW-0407">Ion channel</keyword>
<evidence type="ECO:0000256" key="9">
    <source>
        <dbReference type="ARBA" id="ARBA00023286"/>
    </source>
</evidence>
<proteinExistence type="predicted"/>
<name>A0AAD9JF40_9ANNE</name>
<keyword evidence="6 11" id="KW-0472">Membrane</keyword>
<dbReference type="InterPro" id="IPR019594">
    <property type="entry name" value="Glu/Gly-bd"/>
</dbReference>
<dbReference type="Pfam" id="PF10613">
    <property type="entry name" value="Lig_chan-Glu_bd"/>
    <property type="match status" value="1"/>
</dbReference>
<dbReference type="InterPro" id="IPR015683">
    <property type="entry name" value="Ionotropic_Glu_rcpt"/>
</dbReference>
<accession>A0AAD9JF40</accession>
<dbReference type="InterPro" id="IPR001320">
    <property type="entry name" value="Iontro_rcpt_C"/>
</dbReference>